<dbReference type="GO" id="GO:0015074">
    <property type="term" value="P:DNA integration"/>
    <property type="evidence" value="ECO:0007669"/>
    <property type="project" value="InterPro"/>
</dbReference>
<reference evidence="4" key="1">
    <citation type="submission" date="2021-02" db="EMBL/GenBank/DDBJ databases">
        <authorList>
            <person name="Nowell W R."/>
        </authorList>
    </citation>
    <scope>NUCLEOTIDE SEQUENCE</scope>
</reference>
<dbReference type="EMBL" id="CAJOBO010001906">
    <property type="protein sequence ID" value="CAF4418128.1"/>
    <property type="molecule type" value="Genomic_DNA"/>
</dbReference>
<keyword evidence="1" id="KW-0563">Paired box</keyword>
<dbReference type="Pfam" id="PF00292">
    <property type="entry name" value="PAX"/>
    <property type="match status" value="1"/>
</dbReference>
<dbReference type="EMBL" id="CAJOBR010005809">
    <property type="protein sequence ID" value="CAF4829184.1"/>
    <property type="molecule type" value="Genomic_DNA"/>
</dbReference>
<proteinExistence type="predicted"/>
<dbReference type="PROSITE" id="PS51057">
    <property type="entry name" value="PAIRED_2"/>
    <property type="match status" value="1"/>
</dbReference>
<dbReference type="AlphaFoldDB" id="A0A818BN90"/>
<dbReference type="GO" id="GO:0006313">
    <property type="term" value="P:DNA transposition"/>
    <property type="evidence" value="ECO:0007669"/>
    <property type="project" value="InterPro"/>
</dbReference>
<dbReference type="Proteomes" id="UP000663851">
    <property type="component" value="Unassembled WGS sequence"/>
</dbReference>
<comment type="caution">
    <text evidence="4">The sequence shown here is derived from an EMBL/GenBank/DDBJ whole genome shotgun (WGS) entry which is preliminary data.</text>
</comment>
<dbReference type="EMBL" id="CAJOBQ010006466">
    <property type="protein sequence ID" value="CAF4672163.1"/>
    <property type="molecule type" value="Genomic_DNA"/>
</dbReference>
<dbReference type="Proteomes" id="UP000663862">
    <property type="component" value="Unassembled WGS sequence"/>
</dbReference>
<dbReference type="Gene3D" id="1.10.10.10">
    <property type="entry name" value="Winged helix-like DNA-binding domain superfamily/Winged helix DNA-binding domain"/>
    <property type="match status" value="1"/>
</dbReference>
<organism evidence="4 9">
    <name type="scientific">Rotaria socialis</name>
    <dbReference type="NCBI Taxonomy" id="392032"/>
    <lineage>
        <taxon>Eukaryota</taxon>
        <taxon>Metazoa</taxon>
        <taxon>Spiralia</taxon>
        <taxon>Gnathifera</taxon>
        <taxon>Rotifera</taxon>
        <taxon>Eurotatoria</taxon>
        <taxon>Bdelloidea</taxon>
        <taxon>Philodinida</taxon>
        <taxon>Philodinidae</taxon>
        <taxon>Rotaria</taxon>
    </lineage>
</organism>
<dbReference type="SUPFAM" id="SSF46689">
    <property type="entry name" value="Homeodomain-like"/>
    <property type="match status" value="1"/>
</dbReference>
<dbReference type="InterPro" id="IPR001523">
    <property type="entry name" value="Paired_dom"/>
</dbReference>
<dbReference type="InterPro" id="IPR036388">
    <property type="entry name" value="WH-like_DNA-bd_sf"/>
</dbReference>
<dbReference type="Proteomes" id="UP000663833">
    <property type="component" value="Unassembled WGS sequence"/>
</dbReference>
<dbReference type="EMBL" id="CAJNYT010001618">
    <property type="protein sequence ID" value="CAF3421890.1"/>
    <property type="molecule type" value="Genomic_DNA"/>
</dbReference>
<dbReference type="Pfam" id="PF01498">
    <property type="entry name" value="HTH_Tnp_Tc3_2"/>
    <property type="match status" value="1"/>
</dbReference>
<evidence type="ECO:0000313" key="6">
    <source>
        <dbReference type="EMBL" id="CAF4418128.1"/>
    </source>
</evidence>
<accession>A0A818BN90</accession>
<dbReference type="InterPro" id="IPR002492">
    <property type="entry name" value="Transposase_Tc1-like"/>
</dbReference>
<evidence type="ECO:0000313" key="5">
    <source>
        <dbReference type="EMBL" id="CAF3514963.1"/>
    </source>
</evidence>
<dbReference type="Proteomes" id="UP000663872">
    <property type="component" value="Unassembled WGS sequence"/>
</dbReference>
<dbReference type="EMBL" id="CAJNYD010002204">
    <property type="protein sequence ID" value="CAF3401962.1"/>
    <property type="molecule type" value="Genomic_DNA"/>
</dbReference>
<sequence>MGKKPVDSSVRPQAVDLPYAGLNQTQIARQRNISRHCVENAIKKYKKTGQYNDFLPTGRPKRIPSCGVRHLKRLVKDDRRISAAKITSDVNASLPKPVSTRTVRRFLRDHGYEYVFKIKTMTQ</sequence>
<evidence type="ECO:0000259" key="2">
    <source>
        <dbReference type="PROSITE" id="PS51057"/>
    </source>
</evidence>
<evidence type="ECO:0000256" key="1">
    <source>
        <dbReference type="ARBA" id="ARBA00022724"/>
    </source>
</evidence>
<evidence type="ECO:0000313" key="9">
    <source>
        <dbReference type="Proteomes" id="UP000663872"/>
    </source>
</evidence>
<feature type="domain" description="Paired" evidence="2">
    <location>
        <begin position="1"/>
        <end position="110"/>
    </location>
</feature>
<evidence type="ECO:0000313" key="3">
    <source>
        <dbReference type="EMBL" id="CAF3401962.1"/>
    </source>
</evidence>
<dbReference type="InterPro" id="IPR009057">
    <property type="entry name" value="Homeodomain-like_sf"/>
</dbReference>
<evidence type="ECO:0000313" key="7">
    <source>
        <dbReference type="EMBL" id="CAF4672163.1"/>
    </source>
</evidence>
<name>A0A818BN90_9BILA</name>
<evidence type="ECO:0000313" key="8">
    <source>
        <dbReference type="EMBL" id="CAF4829184.1"/>
    </source>
</evidence>
<gene>
    <name evidence="5" type="ORF">FME351_LOCUS17603</name>
    <name evidence="4" type="ORF">GRG538_LOCUS11845</name>
    <name evidence="6" type="ORF">HFQ381_LOCUS21357</name>
    <name evidence="3" type="ORF">LUA448_LOCUS17674</name>
    <name evidence="8" type="ORF">QYT958_LOCUS25579</name>
    <name evidence="7" type="ORF">TSG867_LOCUS31928</name>
</gene>
<evidence type="ECO:0000313" key="4">
    <source>
        <dbReference type="EMBL" id="CAF3421890.1"/>
    </source>
</evidence>
<dbReference type="GO" id="GO:0003677">
    <property type="term" value="F:DNA binding"/>
    <property type="evidence" value="ECO:0007669"/>
    <property type="project" value="InterPro"/>
</dbReference>
<dbReference type="GO" id="GO:0006355">
    <property type="term" value="P:regulation of DNA-templated transcription"/>
    <property type="evidence" value="ECO:0007669"/>
    <property type="project" value="InterPro"/>
</dbReference>
<dbReference type="Proteomes" id="UP000663848">
    <property type="component" value="Unassembled WGS sequence"/>
</dbReference>
<dbReference type="EMBL" id="CAJNYU010002192">
    <property type="protein sequence ID" value="CAF3514963.1"/>
    <property type="molecule type" value="Genomic_DNA"/>
</dbReference>
<dbReference type="Proteomes" id="UP000663869">
    <property type="component" value="Unassembled WGS sequence"/>
</dbReference>
<protein>
    <recommendedName>
        <fullName evidence="2">Paired domain-containing protein</fullName>
    </recommendedName>
</protein>